<gene>
    <name evidence="1" type="ORF">NC99_20990</name>
</gene>
<name>A0A0L8V952_9BACT</name>
<proteinExistence type="predicted"/>
<evidence type="ECO:0000313" key="2">
    <source>
        <dbReference type="Proteomes" id="UP000036958"/>
    </source>
</evidence>
<dbReference type="AlphaFoldDB" id="A0A0L8V952"/>
<accession>A0A0L8V952</accession>
<dbReference type="EMBL" id="LGIA01000149">
    <property type="protein sequence ID" value="KOH44974.1"/>
    <property type="molecule type" value="Genomic_DNA"/>
</dbReference>
<reference evidence="2" key="1">
    <citation type="submission" date="2015-07" db="EMBL/GenBank/DDBJ databases">
        <title>Genome sequencing of Sunxiuqinia dokdonensis strain SK.</title>
        <authorList>
            <person name="Ahn S."/>
            <person name="Kim B.-C."/>
        </authorList>
    </citation>
    <scope>NUCLEOTIDE SEQUENCE [LARGE SCALE GENOMIC DNA]</scope>
    <source>
        <strain evidence="2">SK</strain>
    </source>
</reference>
<comment type="caution">
    <text evidence="1">The sequence shown here is derived from an EMBL/GenBank/DDBJ whole genome shotgun (WGS) entry which is preliminary data.</text>
</comment>
<sequence>MVIFVSGSVSEVFSSDFPAKTENYFLKAGEAKIKTFTEFSGISKTVSQNTLRNTLTFSNKAHTNIRPI</sequence>
<keyword evidence="2" id="KW-1185">Reference proteome</keyword>
<evidence type="ECO:0000313" key="1">
    <source>
        <dbReference type="EMBL" id="KOH44974.1"/>
    </source>
</evidence>
<organism evidence="1 2">
    <name type="scientific">Sunxiuqinia dokdonensis</name>
    <dbReference type="NCBI Taxonomy" id="1409788"/>
    <lineage>
        <taxon>Bacteria</taxon>
        <taxon>Pseudomonadati</taxon>
        <taxon>Bacteroidota</taxon>
        <taxon>Bacteroidia</taxon>
        <taxon>Marinilabiliales</taxon>
        <taxon>Prolixibacteraceae</taxon>
        <taxon>Sunxiuqinia</taxon>
    </lineage>
</organism>
<protein>
    <submittedName>
        <fullName evidence="1">Uncharacterized protein</fullName>
    </submittedName>
</protein>
<dbReference type="Proteomes" id="UP000036958">
    <property type="component" value="Unassembled WGS sequence"/>
</dbReference>